<dbReference type="EMBL" id="JACHWR010000001">
    <property type="protein sequence ID" value="MBB3041596.1"/>
    <property type="molecule type" value="Genomic_DNA"/>
</dbReference>
<dbReference type="InterPro" id="IPR041581">
    <property type="entry name" value="Glyoxalase_6"/>
</dbReference>
<dbReference type="Proteomes" id="UP000589626">
    <property type="component" value="Unassembled WGS sequence"/>
</dbReference>
<reference evidence="2 3" key="1">
    <citation type="submission" date="2020-08" db="EMBL/GenBank/DDBJ databases">
        <title>Sequencing the genomes of 1000 actinobacteria strains.</title>
        <authorList>
            <person name="Klenk H.-P."/>
        </authorList>
    </citation>
    <scope>NUCLEOTIDE SEQUENCE [LARGE SCALE GENOMIC DNA]</scope>
    <source>
        <strain evidence="2 3">DSM 105498</strain>
    </source>
</reference>
<dbReference type="Pfam" id="PF18029">
    <property type="entry name" value="Glyoxalase_6"/>
    <property type="match status" value="1"/>
</dbReference>
<evidence type="ECO:0000313" key="3">
    <source>
        <dbReference type="Proteomes" id="UP000589626"/>
    </source>
</evidence>
<dbReference type="RefSeq" id="WP_183591479.1">
    <property type="nucleotide sequence ID" value="NZ_JACHWR010000001.1"/>
</dbReference>
<gene>
    <name evidence="2" type="ORF">FHU40_001397</name>
</gene>
<accession>A0A7W4Z181</accession>
<sequence length="150" mass="17056">MVTWQLTIDANDPNRLARFWAPLLGYEPQPPPPGHASWVDWYRSVGVPEEELTDIGPDYCDRLHDPSGEGPTIWFQIVPEGKTVTKNRLHLDVYPGGRDKTRPMEQRRREVQETVDRVVAQGATVVRSVLDEHSCFAVMQDPEGNEFCVS</sequence>
<dbReference type="SUPFAM" id="SSF54593">
    <property type="entry name" value="Glyoxalase/Bleomycin resistance protein/Dihydroxybiphenyl dioxygenase"/>
    <property type="match status" value="1"/>
</dbReference>
<keyword evidence="3" id="KW-1185">Reference proteome</keyword>
<name>A0A7W4Z181_9ACTN</name>
<feature type="domain" description="Glyoxalase-like" evidence="1">
    <location>
        <begin position="5"/>
        <end position="149"/>
    </location>
</feature>
<evidence type="ECO:0000313" key="2">
    <source>
        <dbReference type="EMBL" id="MBB3041596.1"/>
    </source>
</evidence>
<proteinExistence type="predicted"/>
<dbReference type="PANTHER" id="PTHR35908:SF1">
    <property type="entry name" value="CONSERVED PROTEIN"/>
    <property type="match status" value="1"/>
</dbReference>
<evidence type="ECO:0000259" key="1">
    <source>
        <dbReference type="Pfam" id="PF18029"/>
    </source>
</evidence>
<protein>
    <recommendedName>
        <fullName evidence="1">Glyoxalase-like domain-containing protein</fullName>
    </recommendedName>
</protein>
<dbReference type="AlphaFoldDB" id="A0A7W4Z181"/>
<dbReference type="InterPro" id="IPR029068">
    <property type="entry name" value="Glyas_Bleomycin-R_OHBP_Dase"/>
</dbReference>
<dbReference type="Gene3D" id="3.10.180.10">
    <property type="entry name" value="2,3-Dihydroxybiphenyl 1,2-Dioxygenase, domain 1"/>
    <property type="match status" value="1"/>
</dbReference>
<comment type="caution">
    <text evidence="2">The sequence shown here is derived from an EMBL/GenBank/DDBJ whole genome shotgun (WGS) entry which is preliminary data.</text>
</comment>
<organism evidence="2 3">
    <name type="scientific">Nocardioides soli</name>
    <dbReference type="NCBI Taxonomy" id="1036020"/>
    <lineage>
        <taxon>Bacteria</taxon>
        <taxon>Bacillati</taxon>
        <taxon>Actinomycetota</taxon>
        <taxon>Actinomycetes</taxon>
        <taxon>Propionibacteriales</taxon>
        <taxon>Nocardioidaceae</taxon>
        <taxon>Nocardioides</taxon>
    </lineage>
</organism>
<dbReference type="PANTHER" id="PTHR35908">
    <property type="entry name" value="HYPOTHETICAL FUSION PROTEIN"/>
    <property type="match status" value="1"/>
</dbReference>